<evidence type="ECO:0000313" key="1">
    <source>
        <dbReference type="EMBL" id="VDP53724.1"/>
    </source>
</evidence>
<gene>
    <name evidence="1" type="ORF">SCUD_LOCUS13698</name>
</gene>
<dbReference type="Proteomes" id="UP000279833">
    <property type="component" value="Unassembled WGS sequence"/>
</dbReference>
<reference evidence="3" key="1">
    <citation type="submission" date="2016-06" db="UniProtKB">
        <authorList>
            <consortium name="WormBaseParasite"/>
        </authorList>
    </citation>
    <scope>IDENTIFICATION</scope>
</reference>
<evidence type="ECO:0000313" key="3">
    <source>
        <dbReference type="WBParaSite" id="SCUD_0001370101-mRNA-1"/>
    </source>
</evidence>
<proteinExistence type="predicted"/>
<evidence type="ECO:0000313" key="2">
    <source>
        <dbReference type="Proteomes" id="UP000279833"/>
    </source>
</evidence>
<keyword evidence="2" id="KW-1185">Reference proteome</keyword>
<dbReference type="AlphaFoldDB" id="A0A183KFA4"/>
<reference evidence="1 2" key="2">
    <citation type="submission" date="2018-11" db="EMBL/GenBank/DDBJ databases">
        <authorList>
            <consortium name="Pathogen Informatics"/>
        </authorList>
    </citation>
    <scope>NUCLEOTIDE SEQUENCE [LARGE SCALE GENOMIC DNA]</scope>
    <source>
        <strain evidence="1">Dakar</strain>
        <strain evidence="2">Dakar, Senegal</strain>
    </source>
</reference>
<name>A0A183KFA4_9TREM</name>
<sequence length="58" mass="6945">MCIKCRGVIVFVQYSYIKLYSSCTYCCTIQRLVCTCNFYDFYRTQLTIKFCGSDYFKI</sequence>
<organism evidence="3">
    <name type="scientific">Schistosoma curassoni</name>
    <dbReference type="NCBI Taxonomy" id="6186"/>
    <lineage>
        <taxon>Eukaryota</taxon>
        <taxon>Metazoa</taxon>
        <taxon>Spiralia</taxon>
        <taxon>Lophotrochozoa</taxon>
        <taxon>Platyhelminthes</taxon>
        <taxon>Trematoda</taxon>
        <taxon>Digenea</taxon>
        <taxon>Strigeidida</taxon>
        <taxon>Schistosomatoidea</taxon>
        <taxon>Schistosomatidae</taxon>
        <taxon>Schistosoma</taxon>
    </lineage>
</organism>
<dbReference type="EMBL" id="UZAK01036080">
    <property type="protein sequence ID" value="VDP53724.1"/>
    <property type="molecule type" value="Genomic_DNA"/>
</dbReference>
<dbReference type="WBParaSite" id="SCUD_0001370101-mRNA-1">
    <property type="protein sequence ID" value="SCUD_0001370101-mRNA-1"/>
    <property type="gene ID" value="SCUD_0001370101"/>
</dbReference>
<protein>
    <submittedName>
        <fullName evidence="1 3">Uncharacterized protein</fullName>
    </submittedName>
</protein>
<accession>A0A183KFA4</accession>